<name>A0A248JWH1_9PROT</name>
<dbReference type="Pfam" id="PF02826">
    <property type="entry name" value="2-Hacid_dh_C"/>
    <property type="match status" value="1"/>
</dbReference>
<proteinExistence type="predicted"/>
<keyword evidence="2" id="KW-0520">NAD</keyword>
<dbReference type="InterPro" id="IPR036291">
    <property type="entry name" value="NAD(P)-bd_dom_sf"/>
</dbReference>
<protein>
    <submittedName>
        <fullName evidence="4">Dihydrofolate reductase</fullName>
    </submittedName>
</protein>
<evidence type="ECO:0000313" key="5">
    <source>
        <dbReference type="Proteomes" id="UP000197153"/>
    </source>
</evidence>
<dbReference type="PANTHER" id="PTHR43333:SF1">
    <property type="entry name" value="D-ISOMER SPECIFIC 2-HYDROXYACID DEHYDROGENASE NAD-BINDING DOMAIN-CONTAINING PROTEIN"/>
    <property type="match status" value="1"/>
</dbReference>
<reference evidence="4 5" key="1">
    <citation type="submission" date="2017-06" db="EMBL/GenBank/DDBJ databases">
        <title>Complete genome sequence of Nitrospirillum amazonense strain CBAmC, an endophytic nitrogen-fixing and plant growth-promoting bacterium, isolated from sugarcane.</title>
        <authorList>
            <person name="Schwab S."/>
            <person name="dos Santos Teixeira K.R."/>
            <person name="Simoes Araujo J.L."/>
            <person name="Soares Vidal M."/>
            <person name="Borges de Freitas H.R."/>
            <person name="Rivello Crivelaro A.L."/>
            <person name="Bueno de Camargo Nunes A."/>
            <person name="dos Santos C.M."/>
            <person name="Palmeira da Silva Rosa D."/>
            <person name="da Silva Padilha D."/>
            <person name="da Silva E."/>
            <person name="Araujo Terra L."/>
            <person name="Soares Mendes V."/>
            <person name="Farinelli L."/>
            <person name="Magalhaes Cruz L."/>
            <person name="Baldani J.I."/>
        </authorList>
    </citation>
    <scope>NUCLEOTIDE SEQUENCE [LARGE SCALE GENOMIC DNA]</scope>
    <source>
        <strain evidence="4 5">CBAmC</strain>
    </source>
</reference>
<dbReference type="EMBL" id="CP022111">
    <property type="protein sequence ID" value="ASG22929.1"/>
    <property type="molecule type" value="Genomic_DNA"/>
</dbReference>
<evidence type="ECO:0000256" key="2">
    <source>
        <dbReference type="ARBA" id="ARBA00023027"/>
    </source>
</evidence>
<dbReference type="Proteomes" id="UP000197153">
    <property type="component" value="Chromosome 2"/>
</dbReference>
<feature type="domain" description="D-isomer specific 2-hydroxyacid dehydrogenase NAD-binding" evidence="3">
    <location>
        <begin position="114"/>
        <end position="284"/>
    </location>
</feature>
<keyword evidence="1" id="KW-0560">Oxidoreductase</keyword>
<dbReference type="RefSeq" id="WP_088873471.1">
    <property type="nucleotide sequence ID" value="NZ_CP022111.1"/>
</dbReference>
<dbReference type="SUPFAM" id="SSF51735">
    <property type="entry name" value="NAD(P)-binding Rossmann-fold domains"/>
    <property type="match status" value="1"/>
</dbReference>
<organism evidence="4 5">
    <name type="scientific">Nitrospirillum viridazoti CBAmc</name>
    <dbReference type="NCBI Taxonomy" id="1441467"/>
    <lineage>
        <taxon>Bacteria</taxon>
        <taxon>Pseudomonadati</taxon>
        <taxon>Pseudomonadota</taxon>
        <taxon>Alphaproteobacteria</taxon>
        <taxon>Rhodospirillales</taxon>
        <taxon>Azospirillaceae</taxon>
        <taxon>Nitrospirillum</taxon>
        <taxon>Nitrospirillum viridazoti</taxon>
    </lineage>
</organism>
<dbReference type="PANTHER" id="PTHR43333">
    <property type="entry name" value="2-HACID_DH_C DOMAIN-CONTAINING PROTEIN"/>
    <property type="match status" value="1"/>
</dbReference>
<dbReference type="InterPro" id="IPR006140">
    <property type="entry name" value="D-isomer_DH_NAD-bd"/>
</dbReference>
<evidence type="ECO:0000259" key="3">
    <source>
        <dbReference type="Pfam" id="PF02826"/>
    </source>
</evidence>
<gene>
    <name evidence="4" type="ORF">Y958_18755</name>
</gene>
<evidence type="ECO:0000313" key="4">
    <source>
        <dbReference type="EMBL" id="ASG22929.1"/>
    </source>
</evidence>
<sequence>MSPIRVASQLAEPINAEVARRVSAATGEGAVELTTLPRGVPAEWPRDADVFVAAPFRRAGGDLPAQPPGWPFNLRWVQLVSVGIDFYPGWLFEGPVVTAAKRTSATALAEFSLAAIFAAAKRFPDIWVSRAADWQPSPLGLVEGATLGIVGFGGIGQALAPKALALGMTVLATRRGAGDLGVPGVERVDDVAALFARADHVVLAAPATAETHHLVNARVLATAKPGLHLVNVARGALIDDQALLAALAEGPVSLATLDVTHPEPLPDGHPYYSHPRVRLSPHTSVFTPDTHANLAAQLAHNLIRFRRGEPLEDVVDLSRGY</sequence>
<dbReference type="Gene3D" id="3.40.50.720">
    <property type="entry name" value="NAD(P)-binding Rossmann-like Domain"/>
    <property type="match status" value="2"/>
</dbReference>
<dbReference type="AlphaFoldDB" id="A0A248JWH1"/>
<accession>A0A248JWH1</accession>
<dbReference type="GO" id="GO:0051287">
    <property type="term" value="F:NAD binding"/>
    <property type="evidence" value="ECO:0007669"/>
    <property type="project" value="InterPro"/>
</dbReference>
<dbReference type="KEGG" id="nao:Y958_18755"/>
<keyword evidence="5" id="KW-1185">Reference proteome</keyword>
<evidence type="ECO:0000256" key="1">
    <source>
        <dbReference type="ARBA" id="ARBA00023002"/>
    </source>
</evidence>
<dbReference type="CDD" id="cd12180">
    <property type="entry name" value="2-Hacid_dh_15"/>
    <property type="match status" value="1"/>
</dbReference>
<dbReference type="GO" id="GO:0016491">
    <property type="term" value="F:oxidoreductase activity"/>
    <property type="evidence" value="ECO:0007669"/>
    <property type="project" value="UniProtKB-KW"/>
</dbReference>